<name>D3BDX2_HETP5</name>
<gene>
    <name evidence="1" type="ORF">PPL_06925</name>
</gene>
<keyword evidence="2" id="KW-1185">Reference proteome</keyword>
<protein>
    <submittedName>
        <fullName evidence="1">Uncharacterized protein</fullName>
    </submittedName>
</protein>
<proteinExistence type="predicted"/>
<dbReference type="Proteomes" id="UP000001396">
    <property type="component" value="Unassembled WGS sequence"/>
</dbReference>
<comment type="caution">
    <text evidence="1">The sequence shown here is derived from an EMBL/GenBank/DDBJ whole genome shotgun (WGS) entry which is preliminary data.</text>
</comment>
<evidence type="ECO:0000313" key="1">
    <source>
        <dbReference type="EMBL" id="EFA80103.1"/>
    </source>
</evidence>
<accession>D3BDX2</accession>
<dbReference type="EMBL" id="ADBJ01000031">
    <property type="protein sequence ID" value="EFA80103.1"/>
    <property type="molecule type" value="Genomic_DNA"/>
</dbReference>
<organism evidence="1 2">
    <name type="scientific">Heterostelium pallidum (strain ATCC 26659 / Pp 5 / PN500)</name>
    <name type="common">Cellular slime mold</name>
    <name type="synonym">Polysphondylium pallidum</name>
    <dbReference type="NCBI Taxonomy" id="670386"/>
    <lineage>
        <taxon>Eukaryota</taxon>
        <taxon>Amoebozoa</taxon>
        <taxon>Evosea</taxon>
        <taxon>Eumycetozoa</taxon>
        <taxon>Dictyostelia</taxon>
        <taxon>Acytosteliales</taxon>
        <taxon>Acytosteliaceae</taxon>
        <taxon>Heterostelium</taxon>
    </lineage>
</organism>
<sequence>MLPSRIKHISIIGKFSFEAQISSDYRNTFSTLQHLETLDLSLISLVDNHIFGPLPKSLINISLPSVPKFQFDELIKSCNQLPNLKFVDYGSFNNGNQRLNNTSIKSIKLNWLTNLTDQSIPTSVEIIDFKDYQLKVEQNIWPPSIQSISINTAFIDANDNLMNIPSSIKNITITNEQFTFNIRRLDQQFILLYANNLLKIDSAILNINCLTNYIKNAIK</sequence>
<dbReference type="RefSeq" id="XP_020432223.1">
    <property type="nucleotide sequence ID" value="XM_020577775.1"/>
</dbReference>
<dbReference type="InParanoid" id="D3BDX2"/>
<evidence type="ECO:0000313" key="2">
    <source>
        <dbReference type="Proteomes" id="UP000001396"/>
    </source>
</evidence>
<dbReference type="AlphaFoldDB" id="D3BDX2"/>
<reference evidence="1 2" key="1">
    <citation type="journal article" date="2011" name="Genome Res.">
        <title>Phylogeny-wide analysis of social amoeba genomes highlights ancient origins for complex intercellular communication.</title>
        <authorList>
            <person name="Heidel A.J."/>
            <person name="Lawal H.M."/>
            <person name="Felder M."/>
            <person name="Schilde C."/>
            <person name="Helps N.R."/>
            <person name="Tunggal B."/>
            <person name="Rivero F."/>
            <person name="John U."/>
            <person name="Schleicher M."/>
            <person name="Eichinger L."/>
            <person name="Platzer M."/>
            <person name="Noegel A.A."/>
            <person name="Schaap P."/>
            <person name="Gloeckner G."/>
        </authorList>
    </citation>
    <scope>NUCLEOTIDE SEQUENCE [LARGE SCALE GENOMIC DNA]</scope>
    <source>
        <strain evidence="2">ATCC 26659 / Pp 5 / PN500</strain>
    </source>
</reference>
<dbReference type="GeneID" id="31362406"/>